<dbReference type="EMBL" id="JACGXN010000017">
    <property type="protein sequence ID" value="MBA8881822.1"/>
    <property type="molecule type" value="Genomic_DNA"/>
</dbReference>
<dbReference type="Proteomes" id="UP000549052">
    <property type="component" value="Unassembled WGS sequence"/>
</dbReference>
<proteinExistence type="predicted"/>
<reference evidence="1 2" key="1">
    <citation type="submission" date="2020-07" db="EMBL/GenBank/DDBJ databases">
        <title>Genomic Encyclopedia of Type Strains, Phase IV (KMG-V): Genome sequencing to study the core and pangenomes of soil and plant-associated prokaryotes.</title>
        <authorList>
            <person name="Whitman W."/>
        </authorList>
    </citation>
    <scope>NUCLEOTIDE SEQUENCE [LARGE SCALE GENOMIC DNA]</scope>
    <source>
        <strain evidence="1 2">AN3</strain>
    </source>
</reference>
<protein>
    <submittedName>
        <fullName evidence="1">NAD(P)H-dependent FMN reductase</fullName>
    </submittedName>
</protein>
<accession>A0A839ESQ3</accession>
<dbReference type="SUPFAM" id="SSF52218">
    <property type="entry name" value="Flavoproteins"/>
    <property type="match status" value="1"/>
</dbReference>
<evidence type="ECO:0000313" key="2">
    <source>
        <dbReference type="Proteomes" id="UP000549052"/>
    </source>
</evidence>
<keyword evidence="2" id="KW-1185">Reference proteome</keyword>
<dbReference type="Gene3D" id="3.40.50.360">
    <property type="match status" value="1"/>
</dbReference>
<dbReference type="InterPro" id="IPR029039">
    <property type="entry name" value="Flavoprotein-like_sf"/>
</dbReference>
<organism evidence="1 2">
    <name type="scientific">Phyllobacterium myrsinacearum</name>
    <dbReference type="NCBI Taxonomy" id="28101"/>
    <lineage>
        <taxon>Bacteria</taxon>
        <taxon>Pseudomonadati</taxon>
        <taxon>Pseudomonadota</taxon>
        <taxon>Alphaproteobacteria</taxon>
        <taxon>Hyphomicrobiales</taxon>
        <taxon>Phyllobacteriaceae</taxon>
        <taxon>Phyllobacterium</taxon>
    </lineage>
</organism>
<name>A0A839ESQ3_9HYPH</name>
<dbReference type="AlphaFoldDB" id="A0A839ESQ3"/>
<comment type="caution">
    <text evidence="1">The sequence shown here is derived from an EMBL/GenBank/DDBJ whole genome shotgun (WGS) entry which is preliminary data.</text>
</comment>
<sequence>MDIASRPEGQSVLKGLSAGIVSVTPYKLGAFGANHALRQTLVFLDMPILQQPEAYIGGAADLLDNKGSLKNKESQKIFAGFMQAFARWIALTSSTAATRSFEEFMKRRSEIA</sequence>
<evidence type="ECO:0000313" key="1">
    <source>
        <dbReference type="EMBL" id="MBA8881822.1"/>
    </source>
</evidence>
<gene>
    <name evidence="1" type="ORF">FHW16_005569</name>
</gene>